<organism evidence="2 3">
    <name type="scientific">Kribbella sandramycini</name>
    <dbReference type="NCBI Taxonomy" id="60450"/>
    <lineage>
        <taxon>Bacteria</taxon>
        <taxon>Bacillati</taxon>
        <taxon>Actinomycetota</taxon>
        <taxon>Actinomycetes</taxon>
        <taxon>Propionibacteriales</taxon>
        <taxon>Kribbellaceae</taxon>
        <taxon>Kribbella</taxon>
    </lineage>
</organism>
<dbReference type="EMBL" id="JABJRC010000011">
    <property type="protein sequence ID" value="NOL45248.1"/>
    <property type="molecule type" value="Genomic_DNA"/>
</dbReference>
<evidence type="ECO:0000313" key="3">
    <source>
        <dbReference type="Proteomes" id="UP000534306"/>
    </source>
</evidence>
<keyword evidence="3" id="KW-1185">Reference proteome</keyword>
<sequence>MTAPFDYVILRCAPRVERAEFINVGAILYCRELGYLAAAWDFTPERLHALYQDADPGALKASLEHICAICAGDPAAGPAAKVKPNERFGWLAAPRSTVIHAGPIHSGITNDPAADLERLIEEYVG</sequence>
<dbReference type="EMBL" id="JACHKF010000001">
    <property type="protein sequence ID" value="MBB6570386.1"/>
    <property type="molecule type" value="Genomic_DNA"/>
</dbReference>
<name>A0A7Y4L6G5_9ACTN</name>
<protein>
    <submittedName>
        <fullName evidence="2">DUF3037 domain-containing protein</fullName>
    </submittedName>
</protein>
<comment type="caution">
    <text evidence="2">The sequence shown here is derived from an EMBL/GenBank/DDBJ whole genome shotgun (WGS) entry which is preliminary data.</text>
</comment>
<proteinExistence type="predicted"/>
<dbReference type="InterPro" id="IPR021398">
    <property type="entry name" value="DUF3037"/>
</dbReference>
<dbReference type="Pfam" id="PF11236">
    <property type="entry name" value="DUF3037"/>
    <property type="match status" value="1"/>
</dbReference>
<gene>
    <name evidence="1" type="ORF">HNR71_006023</name>
    <name evidence="2" type="ORF">HPO96_33870</name>
</gene>
<dbReference type="RefSeq" id="WP_171678500.1">
    <property type="nucleotide sequence ID" value="NZ_BAAAGT010000017.1"/>
</dbReference>
<evidence type="ECO:0000313" key="1">
    <source>
        <dbReference type="EMBL" id="MBB6570386.1"/>
    </source>
</evidence>
<dbReference type="Proteomes" id="UP000534306">
    <property type="component" value="Unassembled WGS sequence"/>
</dbReference>
<reference evidence="1 4" key="2">
    <citation type="submission" date="2020-08" db="EMBL/GenBank/DDBJ databases">
        <title>Sequencing the genomes of 1000 actinobacteria strains.</title>
        <authorList>
            <person name="Klenk H.-P."/>
        </authorList>
    </citation>
    <scope>NUCLEOTIDE SEQUENCE [LARGE SCALE GENOMIC DNA]</scope>
    <source>
        <strain evidence="1 4">DSM 15626</strain>
    </source>
</reference>
<accession>A0A7Y4L6G5</accession>
<evidence type="ECO:0000313" key="2">
    <source>
        <dbReference type="EMBL" id="NOL45248.1"/>
    </source>
</evidence>
<dbReference type="Proteomes" id="UP000553957">
    <property type="component" value="Unassembled WGS sequence"/>
</dbReference>
<evidence type="ECO:0000313" key="4">
    <source>
        <dbReference type="Proteomes" id="UP000553957"/>
    </source>
</evidence>
<dbReference type="AlphaFoldDB" id="A0A7Y4L6G5"/>
<reference evidence="2 3" key="1">
    <citation type="submission" date="2020-05" db="EMBL/GenBank/DDBJ databases">
        <title>Genome sequence of Kribbella sandramycini ATCC 39419.</title>
        <authorList>
            <person name="Maclea K.S."/>
            <person name="Fair J.L."/>
        </authorList>
    </citation>
    <scope>NUCLEOTIDE SEQUENCE [LARGE SCALE GENOMIC DNA]</scope>
    <source>
        <strain evidence="2 3">ATCC 39419</strain>
    </source>
</reference>